<reference evidence="9 10" key="1">
    <citation type="submission" date="2020-08" db="EMBL/GenBank/DDBJ databases">
        <title>Aphidius gifuensis genome sequencing and assembly.</title>
        <authorList>
            <person name="Du Z."/>
        </authorList>
    </citation>
    <scope>NUCLEOTIDE SEQUENCE [LARGE SCALE GENOMIC DNA]</scope>
    <source>
        <strain evidence="9">YNYX2018</strain>
        <tissue evidence="9">Adults</tissue>
    </source>
</reference>
<gene>
    <name evidence="9" type="ORF">HCN44_010249</name>
</gene>
<dbReference type="PANTHER" id="PTHR21421">
    <property type="entry name" value="GUSTATORY RECEPTOR"/>
    <property type="match status" value="1"/>
</dbReference>
<keyword evidence="7" id="KW-0675">Receptor</keyword>
<keyword evidence="5 8" id="KW-1133">Transmembrane helix</keyword>
<name>A0A834XYT2_APHGI</name>
<sequence length="276" mass="31829">MNMNNYLRNNRVQPLIGQQPLLIPLFSSNDINSKQQRKLRKNDESFHNIIKPIITVSQFFGNFPINGIQHSKPDEYVFEFTSLITCYSLMIITLIGCNFILMLFGIIKAIHFTEDYQFFFGIFFSILRTIATFTWVFCDLLIILVSIGLAERYKQLNEIVRYKITNSLTGRINWRKIKEKYAIMNELVKETDDIVSPLILLSCTMNVYMICVQTSEGIRSATTETKISIYHCLSLLSIVLRTMAVVLSTARIDDESGHALSIFARCHPSVFIIEVR</sequence>
<organism evidence="9 10">
    <name type="scientific">Aphidius gifuensis</name>
    <name type="common">Parasitoid wasp</name>
    <dbReference type="NCBI Taxonomy" id="684658"/>
    <lineage>
        <taxon>Eukaryota</taxon>
        <taxon>Metazoa</taxon>
        <taxon>Ecdysozoa</taxon>
        <taxon>Arthropoda</taxon>
        <taxon>Hexapoda</taxon>
        <taxon>Insecta</taxon>
        <taxon>Pterygota</taxon>
        <taxon>Neoptera</taxon>
        <taxon>Endopterygota</taxon>
        <taxon>Hymenoptera</taxon>
        <taxon>Apocrita</taxon>
        <taxon>Ichneumonoidea</taxon>
        <taxon>Braconidae</taxon>
        <taxon>Aphidiinae</taxon>
        <taxon>Aphidius</taxon>
    </lineage>
</organism>
<dbReference type="Pfam" id="PF06151">
    <property type="entry name" value="Trehalose_recp"/>
    <property type="match status" value="2"/>
</dbReference>
<evidence type="ECO:0000256" key="6">
    <source>
        <dbReference type="ARBA" id="ARBA00023136"/>
    </source>
</evidence>
<keyword evidence="3" id="KW-1003">Cell membrane</keyword>
<evidence type="ECO:0000256" key="3">
    <source>
        <dbReference type="ARBA" id="ARBA00022475"/>
    </source>
</evidence>
<evidence type="ECO:0000256" key="4">
    <source>
        <dbReference type="ARBA" id="ARBA00022692"/>
    </source>
</evidence>
<feature type="transmembrane region" description="Helical" evidence="8">
    <location>
        <begin position="118"/>
        <end position="147"/>
    </location>
</feature>
<dbReference type="GO" id="GO:0050916">
    <property type="term" value="P:sensory perception of sweet taste"/>
    <property type="evidence" value="ECO:0007669"/>
    <property type="project" value="UniProtKB-ARBA"/>
</dbReference>
<dbReference type="InterPro" id="IPR009318">
    <property type="entry name" value="Gustatory_rcpt"/>
</dbReference>
<feature type="transmembrane region" description="Helical" evidence="8">
    <location>
        <begin position="80"/>
        <end position="106"/>
    </location>
</feature>
<evidence type="ECO:0000256" key="5">
    <source>
        <dbReference type="ARBA" id="ARBA00022989"/>
    </source>
</evidence>
<dbReference type="Proteomes" id="UP000639338">
    <property type="component" value="Unassembled WGS sequence"/>
</dbReference>
<dbReference type="GO" id="GO:0005886">
    <property type="term" value="C:plasma membrane"/>
    <property type="evidence" value="ECO:0007669"/>
    <property type="project" value="UniProtKB-SubCell"/>
</dbReference>
<evidence type="ECO:0000256" key="7">
    <source>
        <dbReference type="ARBA" id="ARBA00023170"/>
    </source>
</evidence>
<dbReference type="GO" id="GO:0008527">
    <property type="term" value="F:taste receptor activity"/>
    <property type="evidence" value="ECO:0007669"/>
    <property type="project" value="InterPro"/>
</dbReference>
<keyword evidence="10" id="KW-1185">Reference proteome</keyword>
<evidence type="ECO:0000313" key="9">
    <source>
        <dbReference type="EMBL" id="KAF7993654.1"/>
    </source>
</evidence>
<keyword evidence="4 8" id="KW-0812">Transmembrane</keyword>
<evidence type="ECO:0000256" key="1">
    <source>
        <dbReference type="ARBA" id="ARBA00004651"/>
    </source>
</evidence>
<evidence type="ECO:0000256" key="2">
    <source>
        <dbReference type="ARBA" id="ARBA00005327"/>
    </source>
</evidence>
<protein>
    <recommendedName>
        <fullName evidence="11">Gustatory receptor</fullName>
    </recommendedName>
</protein>
<dbReference type="OrthoDB" id="5985232at2759"/>
<evidence type="ECO:0000313" key="10">
    <source>
        <dbReference type="Proteomes" id="UP000639338"/>
    </source>
</evidence>
<dbReference type="AlphaFoldDB" id="A0A834XYT2"/>
<comment type="subcellular location">
    <subcellularLocation>
        <location evidence="1">Cell membrane</location>
        <topology evidence="1">Multi-pass membrane protein</topology>
    </subcellularLocation>
</comment>
<proteinExistence type="inferred from homology"/>
<keyword evidence="6 8" id="KW-0472">Membrane</keyword>
<comment type="caution">
    <text evidence="9">The sequence shown here is derived from an EMBL/GenBank/DDBJ whole genome shotgun (WGS) entry which is preliminary data.</text>
</comment>
<dbReference type="EMBL" id="JACMRX010000003">
    <property type="protein sequence ID" value="KAF7993654.1"/>
    <property type="molecule type" value="Genomic_DNA"/>
</dbReference>
<comment type="similarity">
    <text evidence="2">Belongs to the insect chemoreceptor superfamily. Gustatory receptor (GR) family. Gr5a subfamily.</text>
</comment>
<accession>A0A834XYT2</accession>
<dbReference type="PANTHER" id="PTHR21421:SF29">
    <property type="entry name" value="GUSTATORY RECEPTOR 5A FOR TREHALOSE-RELATED"/>
    <property type="match status" value="1"/>
</dbReference>
<evidence type="ECO:0000256" key="8">
    <source>
        <dbReference type="SAM" id="Phobius"/>
    </source>
</evidence>
<evidence type="ECO:0008006" key="11">
    <source>
        <dbReference type="Google" id="ProtNLM"/>
    </source>
</evidence>